<evidence type="ECO:0000259" key="7">
    <source>
        <dbReference type="Pfam" id="PF20465"/>
    </source>
</evidence>
<dbReference type="InterPro" id="IPR046818">
    <property type="entry name" value="MmeI_C"/>
</dbReference>
<dbReference type="PANTHER" id="PTHR33841">
    <property type="entry name" value="DNA METHYLTRANSFERASE YEEA-RELATED"/>
    <property type="match status" value="1"/>
</dbReference>
<evidence type="ECO:0000313" key="12">
    <source>
        <dbReference type="Proteomes" id="UP000029273"/>
    </source>
</evidence>
<feature type="region of interest" description="Disordered" evidence="5">
    <location>
        <begin position="1"/>
        <end position="23"/>
    </location>
</feature>
<evidence type="ECO:0000256" key="1">
    <source>
        <dbReference type="ARBA" id="ARBA00011900"/>
    </source>
</evidence>
<evidence type="ECO:0000256" key="3">
    <source>
        <dbReference type="ARBA" id="ARBA00022679"/>
    </source>
</evidence>
<evidence type="ECO:0000259" key="9">
    <source>
        <dbReference type="Pfam" id="PF20467"/>
    </source>
</evidence>
<dbReference type="EMBL" id="JQSG02000001">
    <property type="protein sequence ID" value="OBS10682.1"/>
    <property type="molecule type" value="Genomic_DNA"/>
</dbReference>
<dbReference type="Pfam" id="PF20467">
    <property type="entry name" value="MmeI_C"/>
    <property type="match status" value="1"/>
</dbReference>
<dbReference type="InterPro" id="IPR029063">
    <property type="entry name" value="SAM-dependent_MTases_sf"/>
</dbReference>
<feature type="domain" description="MmeI-like C-terminal" evidence="9">
    <location>
        <begin position="1012"/>
        <end position="1087"/>
    </location>
</feature>
<dbReference type="InterPro" id="IPR046817">
    <property type="entry name" value="MmeI_N"/>
</dbReference>
<comment type="caution">
    <text evidence="11">The sequence shown here is derived from an EMBL/GenBank/DDBJ whole genome shotgun (WGS) entry which is preliminary data.</text>
</comment>
<dbReference type="Pfam" id="PF20473">
    <property type="entry name" value="MmeI_Mtase"/>
    <property type="match status" value="1"/>
</dbReference>
<evidence type="ECO:0000259" key="6">
    <source>
        <dbReference type="Pfam" id="PF20464"/>
    </source>
</evidence>
<dbReference type="Pfam" id="PF20464">
    <property type="entry name" value="MmeI_N"/>
    <property type="match status" value="1"/>
</dbReference>
<dbReference type="SUPFAM" id="SSF53335">
    <property type="entry name" value="S-adenosyl-L-methionine-dependent methyltransferases"/>
    <property type="match status" value="1"/>
</dbReference>
<dbReference type="Pfam" id="PF20465">
    <property type="entry name" value="MmeI_hel"/>
    <property type="match status" value="1"/>
</dbReference>
<evidence type="ECO:0000256" key="5">
    <source>
        <dbReference type="SAM" id="MobiDB-lite"/>
    </source>
</evidence>
<organism evidence="11 12">
    <name type="scientific">Acidihalobacter prosperus</name>
    <dbReference type="NCBI Taxonomy" id="160660"/>
    <lineage>
        <taxon>Bacteria</taxon>
        <taxon>Pseudomonadati</taxon>
        <taxon>Pseudomonadota</taxon>
        <taxon>Gammaproteobacteria</taxon>
        <taxon>Chromatiales</taxon>
        <taxon>Ectothiorhodospiraceae</taxon>
        <taxon>Acidihalobacter</taxon>
    </lineage>
</organism>
<reference evidence="11 12" key="1">
    <citation type="journal article" date="2014" name="Genome Announc.">
        <title>Draft Genome Sequence of the Iron-Oxidizing, Acidophilic, and Halotolerant 'Thiobacillus prosperus' Type Strain DSM 5130.</title>
        <authorList>
            <person name="Ossandon F.J."/>
            <person name="Cardenas J.P."/>
            <person name="Corbett M."/>
            <person name="Quatrini R."/>
            <person name="Holmes D.S."/>
            <person name="Watkin E."/>
        </authorList>
    </citation>
    <scope>NUCLEOTIDE SEQUENCE [LARGE SCALE GENOMIC DNA]</scope>
    <source>
        <strain evidence="11 12">DSM 5130</strain>
    </source>
</reference>
<feature type="domain" description="MmeI-like N-terminal" evidence="6">
    <location>
        <begin position="175"/>
        <end position="333"/>
    </location>
</feature>
<dbReference type="PANTHER" id="PTHR33841:SF1">
    <property type="entry name" value="DNA METHYLTRANSFERASE A"/>
    <property type="match status" value="1"/>
</dbReference>
<proteinExistence type="predicted"/>
<evidence type="ECO:0000256" key="2">
    <source>
        <dbReference type="ARBA" id="ARBA00022603"/>
    </source>
</evidence>
<evidence type="ECO:0000313" key="11">
    <source>
        <dbReference type="EMBL" id="OBS10682.1"/>
    </source>
</evidence>
<dbReference type="Gene3D" id="3.40.50.150">
    <property type="entry name" value="Vaccinia Virus protein VP39"/>
    <property type="match status" value="1"/>
</dbReference>
<keyword evidence="2 11" id="KW-0489">Methyltransferase</keyword>
<comment type="catalytic activity">
    <reaction evidence="4">
        <text>a 2'-deoxyadenosine in DNA + S-adenosyl-L-methionine = an N(6)-methyl-2'-deoxyadenosine in DNA + S-adenosyl-L-homocysteine + H(+)</text>
        <dbReference type="Rhea" id="RHEA:15197"/>
        <dbReference type="Rhea" id="RHEA-COMP:12418"/>
        <dbReference type="Rhea" id="RHEA-COMP:12419"/>
        <dbReference type="ChEBI" id="CHEBI:15378"/>
        <dbReference type="ChEBI" id="CHEBI:57856"/>
        <dbReference type="ChEBI" id="CHEBI:59789"/>
        <dbReference type="ChEBI" id="CHEBI:90615"/>
        <dbReference type="ChEBI" id="CHEBI:90616"/>
        <dbReference type="EC" id="2.1.1.72"/>
    </reaction>
</comment>
<dbReference type="GO" id="GO:0032259">
    <property type="term" value="P:methylation"/>
    <property type="evidence" value="ECO:0007669"/>
    <property type="project" value="UniProtKB-KW"/>
</dbReference>
<dbReference type="InterPro" id="IPR046820">
    <property type="entry name" value="MmeI_TRD"/>
</dbReference>
<evidence type="ECO:0000256" key="4">
    <source>
        <dbReference type="ARBA" id="ARBA00047942"/>
    </source>
</evidence>
<dbReference type="Proteomes" id="UP000029273">
    <property type="component" value="Unassembled WGS sequence"/>
</dbReference>
<sequence>MPGLNDQPDILASGRCPRSERRGVPRLSQCATAHCSTRGKPAQPPALDTQVASALPRSSRCSTWAGFPRLRLGTPGLRPPTNCRSVGGPLASGAASVSRLPPAWKRPDWGRCVPRCGACAEHRPARRWPHGTLCSSAIAQPQRACHAAWYGGIPQLSLALRCALPDNVTKTSNPMNAVEIESALSELALQTFDAAEFPFAFLAAFGNKETTLKRLRTGNNNASDVPGAVLQRNNIHIAVCEPGNVGDTLKALHGSAATTKAKAKFILATDGQTLEAEEMASGETIACDYADFPDHFGFFLALAGISTIKEIKDNPIDVRATGRLNKLYVELLRENPDWATEERRHDMNHFMARLVFCFFAEDTDIFNGEGLFTRTVEQMGERDGSNTHQVLSEIFRAMNVKIEERTDTRPRLPSWADQFPYVNGGLFSGSTEVPRFTRMARTYLLHAGNLNWKEINPDIFGSMIQAVADDEERGALGMHYTSVPNILKVLNPLFLDDLREQLEAAGDNKAKLLNLRKRMARIRVFDPACGSGNFLVIAYKQMRAIEAEINRRRDEAHLGSDIPLTNFRGIELRDFPAEIARLALIIAEFQCDVLYRGQQDALAEVLPLNSQNWIICDNALRLDWLSLMDVHRTGVKLVTDDLFGAPVKQTEINFDNEGGEIYICGNPPYKGSQTQTKDQKADLESVFNPYGISSKQIDYVGGWFMKAAAFSAVTKAESAFVSTNSVCQGRIVPLLWPKIFEVGSFIRFAHTSFKWANLASKNAGVTVAIVGLSTETSKKRRLYDSSADGELIVREAANITPYLTIGENIVVHGQRSSVSGLTEMSFGNMPVDGGNLLLSAEEIPLLSLSPPESDQFLRRIYGSAEFIRGLVRYCLWITDEALPRAMGIRAIRERIDSVKSMREASKDSGTRDMAKRAHQFREMNHATHHTLILPGVSSEGREYLPVGLLDNRSVVSNLAFALYDAPLWNMALIASRLHLIWIGTVCGKMKTDFRYSNTLGWNTFPVPLLTEQNKADLTTCAENILLAREAHFPATIADLYDPEKMPDNLRHAHKRNDEVLERIYIGRRFRNDTERLEKLFDLYTKMTTVKGQPLAAVKKRKKA</sequence>
<feature type="domain" description="MmeI-like helicase spacer" evidence="7">
    <location>
        <begin position="345"/>
        <end position="427"/>
    </location>
</feature>
<dbReference type="InterPro" id="IPR046819">
    <property type="entry name" value="MmeI_hel"/>
</dbReference>
<dbReference type="InterPro" id="IPR050953">
    <property type="entry name" value="N4_N6_ade-DNA_methylase"/>
</dbReference>
<protein>
    <recommendedName>
        <fullName evidence="1">site-specific DNA-methyltransferase (adenine-specific)</fullName>
        <ecNumber evidence="1">2.1.1.72</ecNumber>
    </recommendedName>
</protein>
<dbReference type="EC" id="2.1.1.72" evidence="1"/>
<dbReference type="InterPro" id="IPR046816">
    <property type="entry name" value="MmeI_Mtase"/>
</dbReference>
<dbReference type="AlphaFoldDB" id="A0A1A6C7Y9"/>
<evidence type="ECO:0000259" key="8">
    <source>
        <dbReference type="Pfam" id="PF20466"/>
    </source>
</evidence>
<keyword evidence="3" id="KW-0808">Transferase</keyword>
<keyword evidence="12" id="KW-1185">Reference proteome</keyword>
<accession>A0A1A6C7Y9</accession>
<feature type="domain" description="MmeI-like DNA-methyltransferase" evidence="10">
    <location>
        <begin position="502"/>
        <end position="784"/>
    </location>
</feature>
<evidence type="ECO:0000259" key="10">
    <source>
        <dbReference type="Pfam" id="PF20473"/>
    </source>
</evidence>
<name>A0A1A6C7Y9_9GAMM</name>
<feature type="domain" description="MmeI-like target recognition" evidence="8">
    <location>
        <begin position="806"/>
        <end position="1008"/>
    </location>
</feature>
<dbReference type="GO" id="GO:0009007">
    <property type="term" value="F:site-specific DNA-methyltransferase (adenine-specific) activity"/>
    <property type="evidence" value="ECO:0007669"/>
    <property type="project" value="UniProtKB-EC"/>
</dbReference>
<dbReference type="Pfam" id="PF20466">
    <property type="entry name" value="MmeI_TRD"/>
    <property type="match status" value="1"/>
</dbReference>
<gene>
    <name evidence="11" type="ORF">Thpro_020398</name>
</gene>